<name>A0ABT2J5K0_9PSEU</name>
<dbReference type="RefSeq" id="WP_260189878.1">
    <property type="nucleotide sequence ID" value="NZ_JAFFZE010000006.1"/>
</dbReference>
<comment type="caution">
    <text evidence="1">The sequence shown here is derived from an EMBL/GenBank/DDBJ whole genome shotgun (WGS) entry which is preliminary data.</text>
</comment>
<protein>
    <recommendedName>
        <fullName evidence="3">PE domain-containing protein</fullName>
    </recommendedName>
</protein>
<sequence>MYEAVGGAVGAFSKAAASGQVSIEAEAAQDALTKITKVKDELTTLLRDAGSGGADVQLGANPVGQAMARKSVGRYDGGDSFVAALRLLQEQTDLAERALRRSIDNYTDIDLGHAQHYGRQA</sequence>
<reference evidence="1 2" key="1">
    <citation type="submission" date="2021-02" db="EMBL/GenBank/DDBJ databases">
        <title>Actinophytocola xerophila sp. nov., isolated from soil of cotton cropping field.</title>
        <authorList>
            <person name="Huang R."/>
            <person name="Chen X."/>
            <person name="Ge X."/>
            <person name="Liu W."/>
        </authorList>
    </citation>
    <scope>NUCLEOTIDE SEQUENCE [LARGE SCALE GENOMIC DNA]</scope>
    <source>
        <strain evidence="1 2">S1-96</strain>
    </source>
</reference>
<evidence type="ECO:0000313" key="2">
    <source>
        <dbReference type="Proteomes" id="UP001156441"/>
    </source>
</evidence>
<accession>A0ABT2J5K0</accession>
<organism evidence="1 2">
    <name type="scientific">Actinophytocola gossypii</name>
    <dbReference type="NCBI Taxonomy" id="2812003"/>
    <lineage>
        <taxon>Bacteria</taxon>
        <taxon>Bacillati</taxon>
        <taxon>Actinomycetota</taxon>
        <taxon>Actinomycetes</taxon>
        <taxon>Pseudonocardiales</taxon>
        <taxon>Pseudonocardiaceae</taxon>
    </lineage>
</organism>
<dbReference type="Proteomes" id="UP001156441">
    <property type="component" value="Unassembled WGS sequence"/>
</dbReference>
<evidence type="ECO:0008006" key="3">
    <source>
        <dbReference type="Google" id="ProtNLM"/>
    </source>
</evidence>
<gene>
    <name evidence="1" type="ORF">JT362_05285</name>
</gene>
<dbReference type="EMBL" id="JAFFZE010000006">
    <property type="protein sequence ID" value="MCT2582534.1"/>
    <property type="molecule type" value="Genomic_DNA"/>
</dbReference>
<keyword evidence="2" id="KW-1185">Reference proteome</keyword>
<evidence type="ECO:0000313" key="1">
    <source>
        <dbReference type="EMBL" id="MCT2582534.1"/>
    </source>
</evidence>
<proteinExistence type="predicted"/>